<dbReference type="RefSeq" id="WP_104414593.1">
    <property type="nucleotide sequence ID" value="NZ_PTIT01000001.1"/>
</dbReference>
<evidence type="ECO:0000256" key="1">
    <source>
        <dbReference type="ARBA" id="ARBA00022617"/>
    </source>
</evidence>
<reference evidence="7 10" key="1">
    <citation type="submission" date="2018-02" db="EMBL/GenBank/DDBJ databases">
        <title>Deep subsurface shale carbon reservoir microbial communities from Ohio and West Virginia, USA.</title>
        <authorList>
            <person name="Wrighton K."/>
        </authorList>
    </citation>
    <scope>NUCLEOTIDE SEQUENCE [LARGE SCALE GENOMIC DNA]</scope>
    <source>
        <strain evidence="7 10">UTICA-S1B6</strain>
    </source>
</reference>
<dbReference type="Proteomes" id="UP000239446">
    <property type="component" value="Unassembled WGS sequence"/>
</dbReference>
<keyword evidence="1 4" id="KW-0349">Heme</keyword>
<dbReference type="GO" id="GO:0020037">
    <property type="term" value="F:heme binding"/>
    <property type="evidence" value="ECO:0007669"/>
    <property type="project" value="InterPro"/>
</dbReference>
<sequence>MKKCNYRRGVAAGLMLLAGGAFAGAPENRAELANMVIQDCGSCHGLTMRGGLGPPLRPDNLKQQSVESIAAIIKEGVDGTAMPPWKPLLTDEQIFWISRQLKSGALLTDETKDAR</sequence>
<evidence type="ECO:0000313" key="9">
    <source>
        <dbReference type="Proteomes" id="UP000239446"/>
    </source>
</evidence>
<dbReference type="OrthoDB" id="8689082at2"/>
<evidence type="ECO:0000313" key="8">
    <source>
        <dbReference type="EMBL" id="PPK56321.1"/>
    </source>
</evidence>
<dbReference type="AlphaFoldDB" id="A0A2S6GAF0"/>
<dbReference type="Pfam" id="PF13442">
    <property type="entry name" value="Cytochrome_CBB3"/>
    <property type="match status" value="1"/>
</dbReference>
<keyword evidence="2 4" id="KW-0479">Metal-binding</keyword>
<proteinExistence type="predicted"/>
<evidence type="ECO:0000313" key="7">
    <source>
        <dbReference type="EMBL" id="PPK53507.1"/>
    </source>
</evidence>
<evidence type="ECO:0000313" key="10">
    <source>
        <dbReference type="Proteomes" id="UP000239648"/>
    </source>
</evidence>
<dbReference type="Gene3D" id="1.10.760.10">
    <property type="entry name" value="Cytochrome c-like domain"/>
    <property type="match status" value="1"/>
</dbReference>
<evidence type="ECO:0000259" key="6">
    <source>
        <dbReference type="PROSITE" id="PS51007"/>
    </source>
</evidence>
<keyword evidence="3 4" id="KW-0408">Iron</keyword>
<accession>A0A2S6GAF0</accession>
<dbReference type="InterPro" id="IPR009056">
    <property type="entry name" value="Cyt_c-like_dom"/>
</dbReference>
<feature type="signal peptide" evidence="5">
    <location>
        <begin position="1"/>
        <end position="23"/>
    </location>
</feature>
<feature type="domain" description="Cytochrome c" evidence="6">
    <location>
        <begin position="8"/>
        <end position="105"/>
    </location>
</feature>
<dbReference type="GO" id="GO:0046872">
    <property type="term" value="F:metal ion binding"/>
    <property type="evidence" value="ECO:0007669"/>
    <property type="project" value="UniProtKB-KW"/>
</dbReference>
<organism evidence="8 9">
    <name type="scientific">Marinobacter persicus</name>
    <dbReference type="NCBI Taxonomy" id="930118"/>
    <lineage>
        <taxon>Bacteria</taxon>
        <taxon>Pseudomonadati</taxon>
        <taxon>Pseudomonadota</taxon>
        <taxon>Gammaproteobacteria</taxon>
        <taxon>Pseudomonadales</taxon>
        <taxon>Marinobacteraceae</taxon>
        <taxon>Marinobacter</taxon>
    </lineage>
</organism>
<protein>
    <submittedName>
        <fullName evidence="8">Cytochrome c55X</fullName>
    </submittedName>
</protein>
<keyword evidence="5" id="KW-0732">Signal</keyword>
<dbReference type="EMBL" id="PTIU01000001">
    <property type="protein sequence ID" value="PPK56321.1"/>
    <property type="molecule type" value="Genomic_DNA"/>
</dbReference>
<gene>
    <name evidence="8" type="ORF">B0H24_100117</name>
    <name evidence="7" type="ORF">BY455_10117</name>
</gene>
<evidence type="ECO:0000256" key="2">
    <source>
        <dbReference type="ARBA" id="ARBA00022723"/>
    </source>
</evidence>
<feature type="chain" id="PRO_5015560764" evidence="5">
    <location>
        <begin position="24"/>
        <end position="115"/>
    </location>
</feature>
<dbReference type="Proteomes" id="UP000239648">
    <property type="component" value="Unassembled WGS sequence"/>
</dbReference>
<reference evidence="8 9" key="2">
    <citation type="submission" date="2018-02" db="EMBL/GenBank/DDBJ databases">
        <title>Subsurface microbial communities from deep shales in Ohio and West Virginia, USA.</title>
        <authorList>
            <person name="Wrighton K."/>
        </authorList>
    </citation>
    <scope>NUCLEOTIDE SEQUENCE [LARGE SCALE GENOMIC DNA]</scope>
    <source>
        <strain evidence="8 9">UTICA-S1B9</strain>
    </source>
</reference>
<comment type="caution">
    <text evidence="8">The sequence shown here is derived from an EMBL/GenBank/DDBJ whole genome shotgun (WGS) entry which is preliminary data.</text>
</comment>
<evidence type="ECO:0000256" key="4">
    <source>
        <dbReference type="PROSITE-ProRule" id="PRU00433"/>
    </source>
</evidence>
<evidence type="ECO:0000256" key="3">
    <source>
        <dbReference type="ARBA" id="ARBA00023004"/>
    </source>
</evidence>
<evidence type="ECO:0000256" key="5">
    <source>
        <dbReference type="SAM" id="SignalP"/>
    </source>
</evidence>
<dbReference type="GO" id="GO:0009055">
    <property type="term" value="F:electron transfer activity"/>
    <property type="evidence" value="ECO:0007669"/>
    <property type="project" value="InterPro"/>
</dbReference>
<dbReference type="SUPFAM" id="SSF46626">
    <property type="entry name" value="Cytochrome c"/>
    <property type="match status" value="1"/>
</dbReference>
<name>A0A2S6GAF0_9GAMM</name>
<keyword evidence="10" id="KW-1185">Reference proteome</keyword>
<dbReference type="InterPro" id="IPR036909">
    <property type="entry name" value="Cyt_c-like_dom_sf"/>
</dbReference>
<dbReference type="EMBL" id="PTIT01000001">
    <property type="protein sequence ID" value="PPK53507.1"/>
    <property type="molecule type" value="Genomic_DNA"/>
</dbReference>
<dbReference type="PROSITE" id="PS51007">
    <property type="entry name" value="CYTC"/>
    <property type="match status" value="1"/>
</dbReference>